<feature type="domain" description="Glycoside hydrolase family 42 N-terminal" evidence="3">
    <location>
        <begin position="103"/>
        <end position="199"/>
    </location>
</feature>
<keyword evidence="2" id="KW-0326">Glycosidase</keyword>
<proteinExistence type="predicted"/>
<dbReference type="InterPro" id="IPR032267">
    <property type="entry name" value="DUF4832"/>
</dbReference>
<dbReference type="STRING" id="1325564.NSJP_0945"/>
<evidence type="ECO:0000313" key="5">
    <source>
        <dbReference type="EMBL" id="SLM47117.1"/>
    </source>
</evidence>
<evidence type="ECO:0000259" key="3">
    <source>
        <dbReference type="Pfam" id="PF02449"/>
    </source>
</evidence>
<gene>
    <name evidence="5" type="ORF">NSJP_0945</name>
</gene>
<evidence type="ECO:0000259" key="4">
    <source>
        <dbReference type="Pfam" id="PF16116"/>
    </source>
</evidence>
<accession>A0A1W1I295</accession>
<protein>
    <recommendedName>
        <fullName evidence="7">DUF4832 domain-containing protein</fullName>
    </recommendedName>
</protein>
<name>A0A1W1I295_9BACT</name>
<evidence type="ECO:0000313" key="6">
    <source>
        <dbReference type="Proteomes" id="UP000192042"/>
    </source>
</evidence>
<keyword evidence="1" id="KW-0378">Hydrolase</keyword>
<dbReference type="Pfam" id="PF16116">
    <property type="entry name" value="DUF4832"/>
    <property type="match status" value="1"/>
</dbReference>
<keyword evidence="6" id="KW-1185">Reference proteome</keyword>
<dbReference type="InterPro" id="IPR017853">
    <property type="entry name" value="GH"/>
</dbReference>
<dbReference type="EMBL" id="LT828648">
    <property type="protein sequence ID" value="SLM47117.1"/>
    <property type="molecule type" value="Genomic_DNA"/>
</dbReference>
<dbReference type="OrthoDB" id="3966260at2"/>
<reference evidence="5 6" key="1">
    <citation type="submission" date="2017-03" db="EMBL/GenBank/DDBJ databases">
        <authorList>
            <person name="Afonso C.L."/>
            <person name="Miller P.J."/>
            <person name="Scott M.A."/>
            <person name="Spackman E."/>
            <person name="Goraichik I."/>
            <person name="Dimitrov K.M."/>
            <person name="Suarez D.L."/>
            <person name="Swayne D.E."/>
        </authorList>
    </citation>
    <scope>NUCLEOTIDE SEQUENCE [LARGE SCALE GENOMIC DNA]</scope>
    <source>
        <strain evidence="5">Genome sequencing of Nitrospira japonica strain NJ11</strain>
    </source>
</reference>
<dbReference type="Gene3D" id="3.20.20.80">
    <property type="entry name" value="Glycosidases"/>
    <property type="match status" value="1"/>
</dbReference>
<dbReference type="GO" id="GO:0009341">
    <property type="term" value="C:beta-galactosidase complex"/>
    <property type="evidence" value="ECO:0007669"/>
    <property type="project" value="InterPro"/>
</dbReference>
<dbReference type="Proteomes" id="UP000192042">
    <property type="component" value="Chromosome I"/>
</dbReference>
<evidence type="ECO:0000256" key="2">
    <source>
        <dbReference type="ARBA" id="ARBA00023295"/>
    </source>
</evidence>
<sequence>MKEKGSGLPTSGALVKTSRSFPILLTIWYLLLSLATSIDVVTAGEPAAATDDQRASPPLVTVYPLQIDDILYNPGMGFADFHFGFDHPPSRTQYPRSTVAYFRWSWADLEPVEGEYNFQLVDDVIAQARAKGETLAFRIMTEYEDGSPAWLLDKGVASVSVSGGTFPDYNDPRFLEAHERLLKALGARYGDSPAIDHVDIGSIGCWGEWNMACCLGVEARCKQLYATEDNQRKITDWYFQYFPAVPLVALVGGQLAYATAQGAGWRGDCFGDYGYFRSDWNHMDHVYARKLRDPVVAEAWKHGPIEFEVCGVMQDWIDKGFNLDLILQKGLEWHVSVLNAKSEPVPESWRPRIEEFQKRLGYRLVLRELTHTVETIPGGIVTVRSQWNNVGVAPMYHDHPLAYRLRSNEGAVVAQWESEARPMDWLPGSSIQVEDAHPLSEDLPAGRYHLDVAVLSEDGSTADVELAIAGKRADRWYPVSALTVRREQARDGAPSP</sequence>
<dbReference type="GO" id="GO:0005975">
    <property type="term" value="P:carbohydrate metabolic process"/>
    <property type="evidence" value="ECO:0007669"/>
    <property type="project" value="InterPro"/>
</dbReference>
<dbReference type="Pfam" id="PF02449">
    <property type="entry name" value="Glyco_hydro_42"/>
    <property type="match status" value="1"/>
</dbReference>
<evidence type="ECO:0000256" key="1">
    <source>
        <dbReference type="ARBA" id="ARBA00022801"/>
    </source>
</evidence>
<dbReference type="GO" id="GO:0004565">
    <property type="term" value="F:beta-galactosidase activity"/>
    <property type="evidence" value="ECO:0007669"/>
    <property type="project" value="InterPro"/>
</dbReference>
<dbReference type="KEGG" id="nja:NSJP_0945"/>
<dbReference type="AlphaFoldDB" id="A0A1W1I295"/>
<organism evidence="5 6">
    <name type="scientific">Nitrospira japonica</name>
    <dbReference type="NCBI Taxonomy" id="1325564"/>
    <lineage>
        <taxon>Bacteria</taxon>
        <taxon>Pseudomonadati</taxon>
        <taxon>Nitrospirota</taxon>
        <taxon>Nitrospiria</taxon>
        <taxon>Nitrospirales</taxon>
        <taxon>Nitrospiraceae</taxon>
        <taxon>Nitrospira</taxon>
    </lineage>
</organism>
<dbReference type="InterPro" id="IPR013529">
    <property type="entry name" value="Glyco_hydro_42_N"/>
</dbReference>
<dbReference type="SUPFAM" id="SSF51445">
    <property type="entry name" value="(Trans)glycosidases"/>
    <property type="match status" value="1"/>
</dbReference>
<feature type="domain" description="DUF4832" evidence="4">
    <location>
        <begin position="332"/>
        <end position="457"/>
    </location>
</feature>
<evidence type="ECO:0008006" key="7">
    <source>
        <dbReference type="Google" id="ProtNLM"/>
    </source>
</evidence>